<sequence length="233" mass="27714">MFIMIDSEIPEAIYQNVDHEGSLELRTCRENQQPLRLTGSVSVKSRKQRAVEVCLGLLCVLLLTALIVLCVYFSIQRKHLLKHITELNEEREEILNRNNDLTEEIEKLSKLNKDLTKEKEQISKLNDDLTKKKEQILKLNDDLTKEKDKIGNEQNQLRQWLHEQDQRADNFKWIYYSSSFYYISSEKSWEDSRRDCQQRKADLVIAKTTEETTFLKKFLQNNTLWVGWRLEMD</sequence>
<evidence type="ECO:0000313" key="1">
    <source>
        <dbReference type="Proteomes" id="UP000000437"/>
    </source>
</evidence>
<protein>
    <submittedName>
        <fullName evidence="2">Uncharacterized protein</fullName>
    </submittedName>
</protein>
<organism evidence="1 2">
    <name type="scientific">Danio rerio</name>
    <name type="common">Zebrafish</name>
    <name type="synonym">Brachydanio rerio</name>
    <dbReference type="NCBI Taxonomy" id="7955"/>
    <lineage>
        <taxon>Eukaryota</taxon>
        <taxon>Metazoa</taxon>
        <taxon>Chordata</taxon>
        <taxon>Craniata</taxon>
        <taxon>Vertebrata</taxon>
        <taxon>Euteleostomi</taxon>
        <taxon>Actinopterygii</taxon>
        <taxon>Neopterygii</taxon>
        <taxon>Teleostei</taxon>
        <taxon>Ostariophysi</taxon>
        <taxon>Cypriniformes</taxon>
        <taxon>Danionidae</taxon>
        <taxon>Danioninae</taxon>
        <taxon>Danio</taxon>
    </lineage>
</organism>
<accession>A0AC58GLC2</accession>
<name>A0AC58GLC2_DANRE</name>
<dbReference type="RefSeq" id="XP_073770552.1">
    <property type="nucleotide sequence ID" value="XM_073914451.1"/>
</dbReference>
<evidence type="ECO:0000313" key="2">
    <source>
        <dbReference type="RefSeq" id="XP_073770552.1"/>
    </source>
</evidence>
<reference evidence="2" key="1">
    <citation type="submission" date="2025-08" db="UniProtKB">
        <authorList>
            <consortium name="RefSeq"/>
        </authorList>
    </citation>
    <scope>IDENTIFICATION</scope>
    <source>
        <strain evidence="2">Tuebingen</strain>
        <tissue evidence="2">Fibroblasts and whole tissue</tissue>
    </source>
</reference>
<keyword evidence="1" id="KW-1185">Reference proteome</keyword>
<proteinExistence type="predicted"/>
<gene>
    <name evidence="2" type="primary">LOC141376302</name>
</gene>
<dbReference type="Proteomes" id="UP000000437">
    <property type="component" value="Chromosome 10"/>
</dbReference>